<feature type="transmembrane region" description="Helical" evidence="1">
    <location>
        <begin position="181"/>
        <end position="199"/>
    </location>
</feature>
<gene>
    <name evidence="3" type="ORF">GA0074704_1586</name>
</gene>
<dbReference type="Pfam" id="PF13796">
    <property type="entry name" value="Sensor"/>
    <property type="match status" value="1"/>
</dbReference>
<evidence type="ECO:0000313" key="3">
    <source>
        <dbReference type="EMBL" id="SCG44417.1"/>
    </source>
</evidence>
<protein>
    <submittedName>
        <fullName evidence="3">Putative sensor</fullName>
    </submittedName>
</protein>
<evidence type="ECO:0000313" key="4">
    <source>
        <dbReference type="Proteomes" id="UP000198210"/>
    </source>
</evidence>
<accession>A0A1C5HEY1</accession>
<dbReference type="InterPro" id="IPR025828">
    <property type="entry name" value="Put_sensor_dom"/>
</dbReference>
<dbReference type="RefSeq" id="WP_088969893.1">
    <property type="nucleotide sequence ID" value="NZ_JBHLYF010000031.1"/>
</dbReference>
<dbReference type="EMBL" id="LT607751">
    <property type="protein sequence ID" value="SCG44417.1"/>
    <property type="molecule type" value="Genomic_DNA"/>
</dbReference>
<organism evidence="3 4">
    <name type="scientific">Micromonospora siamensis</name>
    <dbReference type="NCBI Taxonomy" id="299152"/>
    <lineage>
        <taxon>Bacteria</taxon>
        <taxon>Bacillati</taxon>
        <taxon>Actinomycetota</taxon>
        <taxon>Actinomycetes</taxon>
        <taxon>Micromonosporales</taxon>
        <taxon>Micromonosporaceae</taxon>
        <taxon>Micromonospora</taxon>
    </lineage>
</organism>
<dbReference type="AlphaFoldDB" id="A0A1C5HEY1"/>
<dbReference type="Proteomes" id="UP000198210">
    <property type="component" value="Chromosome I"/>
</dbReference>
<keyword evidence="1" id="KW-0812">Transmembrane</keyword>
<evidence type="ECO:0000259" key="2">
    <source>
        <dbReference type="Pfam" id="PF13796"/>
    </source>
</evidence>
<keyword evidence="4" id="KW-1185">Reference proteome</keyword>
<proteinExistence type="predicted"/>
<reference evidence="3" key="1">
    <citation type="submission" date="2016-06" db="EMBL/GenBank/DDBJ databases">
        <authorList>
            <person name="Kjaerup R.B."/>
            <person name="Dalgaard T.S."/>
            <person name="Juul-Madsen H.R."/>
        </authorList>
    </citation>
    <scope>NUCLEOTIDE SEQUENCE [LARGE SCALE GENOMIC DNA]</scope>
    <source>
        <strain evidence="3">DSM 45097</strain>
    </source>
</reference>
<sequence>MDAHDTLLHRPEGLASRLRYDRSAFGDAVYGITDIFIVTFGLAFVLALFATGLILAVTVVGLVFLGLALAGARRLANWEGARTRALLRRPAGVLEGPERRPGLMGSIRSEIGHRSGWRAFGWLLVKLPMAMLTSAVTLLFWGGGVAELTYPLWFPLTGSVVGADGEARPGGQVWGGLALDSWPSAFAAALVGVLLLLAAPRATRAVVALNARLTGALLGHPPAER</sequence>
<feature type="domain" description="Putative sensor" evidence="2">
    <location>
        <begin position="39"/>
        <end position="218"/>
    </location>
</feature>
<keyword evidence="1" id="KW-0472">Membrane</keyword>
<feature type="transmembrane region" description="Helical" evidence="1">
    <location>
        <begin position="53"/>
        <end position="72"/>
    </location>
</feature>
<feature type="transmembrane region" description="Helical" evidence="1">
    <location>
        <begin position="119"/>
        <end position="141"/>
    </location>
</feature>
<name>A0A1C5HEY1_9ACTN</name>
<evidence type="ECO:0000256" key="1">
    <source>
        <dbReference type="SAM" id="Phobius"/>
    </source>
</evidence>
<keyword evidence="1" id="KW-1133">Transmembrane helix</keyword>
<feature type="transmembrane region" description="Helical" evidence="1">
    <location>
        <begin position="28"/>
        <end position="47"/>
    </location>
</feature>